<evidence type="ECO:0000313" key="2">
    <source>
        <dbReference type="Proteomes" id="UP000499080"/>
    </source>
</evidence>
<comment type="caution">
    <text evidence="1">The sequence shown here is derived from an EMBL/GenBank/DDBJ whole genome shotgun (WGS) entry which is preliminary data.</text>
</comment>
<protein>
    <submittedName>
        <fullName evidence="1">Uncharacterized protein</fullName>
    </submittedName>
</protein>
<gene>
    <name evidence="1" type="ORF">AVEN_32033_1</name>
</gene>
<reference evidence="1 2" key="1">
    <citation type="journal article" date="2019" name="Sci. Rep.">
        <title>Orb-weaving spider Araneus ventricosus genome elucidates the spidroin gene catalogue.</title>
        <authorList>
            <person name="Kono N."/>
            <person name="Nakamura H."/>
            <person name="Ohtoshi R."/>
            <person name="Moran D.A.P."/>
            <person name="Shinohara A."/>
            <person name="Yoshida Y."/>
            <person name="Fujiwara M."/>
            <person name="Mori M."/>
            <person name="Tomita M."/>
            <person name="Arakawa K."/>
        </authorList>
    </citation>
    <scope>NUCLEOTIDE SEQUENCE [LARGE SCALE GENOMIC DNA]</scope>
</reference>
<proteinExistence type="predicted"/>
<sequence>MKLHSSGPRGTLTSVFNYRNVIMPLHITEGGDGMDQLVFLVTFRVLVDIRASFSRSRGMKPNEALIHMNSEEGLYLTQVFFCLSEKGLYLKFSFYLESEYEVFR</sequence>
<keyword evidence="2" id="KW-1185">Reference proteome</keyword>
<dbReference type="EMBL" id="BGPR01003849">
    <property type="protein sequence ID" value="GBM93106.1"/>
    <property type="molecule type" value="Genomic_DNA"/>
</dbReference>
<accession>A0A4Y2JV90</accession>
<organism evidence="1 2">
    <name type="scientific">Araneus ventricosus</name>
    <name type="common">Orbweaver spider</name>
    <name type="synonym">Epeira ventricosa</name>
    <dbReference type="NCBI Taxonomy" id="182803"/>
    <lineage>
        <taxon>Eukaryota</taxon>
        <taxon>Metazoa</taxon>
        <taxon>Ecdysozoa</taxon>
        <taxon>Arthropoda</taxon>
        <taxon>Chelicerata</taxon>
        <taxon>Arachnida</taxon>
        <taxon>Araneae</taxon>
        <taxon>Araneomorphae</taxon>
        <taxon>Entelegynae</taxon>
        <taxon>Araneoidea</taxon>
        <taxon>Araneidae</taxon>
        <taxon>Araneus</taxon>
    </lineage>
</organism>
<evidence type="ECO:0000313" key="1">
    <source>
        <dbReference type="EMBL" id="GBM93106.1"/>
    </source>
</evidence>
<dbReference type="AlphaFoldDB" id="A0A4Y2JV90"/>
<dbReference type="Proteomes" id="UP000499080">
    <property type="component" value="Unassembled WGS sequence"/>
</dbReference>
<name>A0A4Y2JV90_ARAVE</name>